<accession>A0A067RHB3</accession>
<dbReference type="AlphaFoldDB" id="A0A067RHB3"/>
<evidence type="ECO:0000313" key="2">
    <source>
        <dbReference type="EMBL" id="KDR23236.1"/>
    </source>
</evidence>
<organism evidence="2 3">
    <name type="scientific">Zootermopsis nevadensis</name>
    <name type="common">Dampwood termite</name>
    <dbReference type="NCBI Taxonomy" id="136037"/>
    <lineage>
        <taxon>Eukaryota</taxon>
        <taxon>Metazoa</taxon>
        <taxon>Ecdysozoa</taxon>
        <taxon>Arthropoda</taxon>
        <taxon>Hexapoda</taxon>
        <taxon>Insecta</taxon>
        <taxon>Pterygota</taxon>
        <taxon>Neoptera</taxon>
        <taxon>Polyneoptera</taxon>
        <taxon>Dictyoptera</taxon>
        <taxon>Blattodea</taxon>
        <taxon>Blattoidea</taxon>
        <taxon>Termitoidae</taxon>
        <taxon>Termopsidae</taxon>
        <taxon>Zootermopsis</taxon>
    </lineage>
</organism>
<dbReference type="Proteomes" id="UP000027135">
    <property type="component" value="Unassembled WGS sequence"/>
</dbReference>
<dbReference type="InParanoid" id="A0A067RHB3"/>
<reference evidence="2 3" key="1">
    <citation type="journal article" date="2014" name="Nat. Commun.">
        <title>Molecular traces of alternative social organization in a termite genome.</title>
        <authorList>
            <person name="Terrapon N."/>
            <person name="Li C."/>
            <person name="Robertson H.M."/>
            <person name="Ji L."/>
            <person name="Meng X."/>
            <person name="Booth W."/>
            <person name="Chen Z."/>
            <person name="Childers C.P."/>
            <person name="Glastad K.M."/>
            <person name="Gokhale K."/>
            <person name="Gowin J."/>
            <person name="Gronenberg W."/>
            <person name="Hermansen R.A."/>
            <person name="Hu H."/>
            <person name="Hunt B.G."/>
            <person name="Huylmans A.K."/>
            <person name="Khalil S.M."/>
            <person name="Mitchell R.D."/>
            <person name="Munoz-Torres M.C."/>
            <person name="Mustard J.A."/>
            <person name="Pan H."/>
            <person name="Reese J.T."/>
            <person name="Scharf M.E."/>
            <person name="Sun F."/>
            <person name="Vogel H."/>
            <person name="Xiao J."/>
            <person name="Yang W."/>
            <person name="Yang Z."/>
            <person name="Yang Z."/>
            <person name="Zhou J."/>
            <person name="Zhu J."/>
            <person name="Brent C.S."/>
            <person name="Elsik C.G."/>
            <person name="Goodisman M.A."/>
            <person name="Liberles D.A."/>
            <person name="Roe R.M."/>
            <person name="Vargo E.L."/>
            <person name="Vilcinskas A."/>
            <person name="Wang J."/>
            <person name="Bornberg-Bauer E."/>
            <person name="Korb J."/>
            <person name="Zhang G."/>
            <person name="Liebig J."/>
        </authorList>
    </citation>
    <scope>NUCLEOTIDE SEQUENCE [LARGE SCALE GENOMIC DNA]</scope>
    <source>
        <tissue evidence="2">Whole organism</tissue>
    </source>
</reference>
<name>A0A067RHB3_ZOONE</name>
<feature type="region of interest" description="Disordered" evidence="1">
    <location>
        <begin position="28"/>
        <end position="48"/>
    </location>
</feature>
<dbReference type="EMBL" id="KK852470">
    <property type="protein sequence ID" value="KDR23236.1"/>
    <property type="molecule type" value="Genomic_DNA"/>
</dbReference>
<feature type="compositionally biased region" description="Polar residues" evidence="1">
    <location>
        <begin position="28"/>
        <end position="39"/>
    </location>
</feature>
<keyword evidence="3" id="KW-1185">Reference proteome</keyword>
<sequence length="138" mass="15248">MHVKHVSSVGKQWMTRVLGWSANFSPHHNVKTSSKTRTASYPAPPPTGNAADCDHSPLSCAEIKNTWQNMTTVSLFSYSADFGTSQIPPKLPSSDNFTYAGITGTLKNAEKIAYDLYLQCLVDKDCTMYKVDSSFFQT</sequence>
<proteinExistence type="predicted"/>
<evidence type="ECO:0000313" key="3">
    <source>
        <dbReference type="Proteomes" id="UP000027135"/>
    </source>
</evidence>
<evidence type="ECO:0000256" key="1">
    <source>
        <dbReference type="SAM" id="MobiDB-lite"/>
    </source>
</evidence>
<gene>
    <name evidence="2" type="ORF">L798_07138</name>
</gene>
<protein>
    <submittedName>
        <fullName evidence="2">Uncharacterized protein</fullName>
    </submittedName>
</protein>